<evidence type="ECO:0000256" key="1">
    <source>
        <dbReference type="SAM" id="Phobius"/>
    </source>
</evidence>
<proteinExistence type="predicted"/>
<feature type="transmembrane region" description="Helical" evidence="1">
    <location>
        <begin position="47"/>
        <end position="64"/>
    </location>
</feature>
<dbReference type="OrthoDB" id="164118at2"/>
<accession>A0A657LR86</accession>
<evidence type="ECO:0000313" key="2">
    <source>
        <dbReference type="EMBL" id="OJF94940.1"/>
    </source>
</evidence>
<feature type="transmembrane region" description="Helical" evidence="1">
    <location>
        <begin position="84"/>
        <end position="108"/>
    </location>
</feature>
<feature type="transmembrane region" description="Helical" evidence="1">
    <location>
        <begin position="120"/>
        <end position="145"/>
    </location>
</feature>
<dbReference type="RefSeq" id="WP_071833842.1">
    <property type="nucleotide sequence ID" value="NZ_LSRP01000096.1"/>
</dbReference>
<reference evidence="2 3" key="1">
    <citation type="submission" date="2016-02" db="EMBL/GenBank/DDBJ databases">
        <title>Genome sequencing of a beta-galactosidase producing bacteria Rhizobium sp. 59.</title>
        <authorList>
            <person name="Wang D."/>
            <person name="Kot W."/>
            <person name="Qin Y."/>
            <person name="Hansen L."/>
            <person name="Naqvi K."/>
            <person name="Rensing C."/>
        </authorList>
    </citation>
    <scope>NUCLEOTIDE SEQUENCE [LARGE SCALE GENOMIC DNA]</scope>
    <source>
        <strain evidence="2 3">59</strain>
    </source>
</reference>
<keyword evidence="1" id="KW-0472">Membrane</keyword>
<keyword evidence="1" id="KW-0812">Transmembrane</keyword>
<gene>
    <name evidence="2" type="ORF">AX760_03650</name>
</gene>
<name>A0A657LR86_9HYPH</name>
<evidence type="ECO:0008006" key="4">
    <source>
        <dbReference type="Google" id="ProtNLM"/>
    </source>
</evidence>
<keyword evidence="1" id="KW-1133">Transmembrane helix</keyword>
<feature type="transmembrane region" description="Helical" evidence="1">
    <location>
        <begin position="165"/>
        <end position="183"/>
    </location>
</feature>
<dbReference type="InterPro" id="IPR018688">
    <property type="entry name" value="PpoB2-like"/>
</dbReference>
<dbReference type="EMBL" id="LSRP01000096">
    <property type="protein sequence ID" value="OJF94940.1"/>
    <property type="molecule type" value="Genomic_DNA"/>
</dbReference>
<feature type="transmembrane region" description="Helical" evidence="1">
    <location>
        <begin position="15"/>
        <end position="35"/>
    </location>
</feature>
<evidence type="ECO:0000313" key="3">
    <source>
        <dbReference type="Proteomes" id="UP000182661"/>
    </source>
</evidence>
<protein>
    <recommendedName>
        <fullName evidence="4">Metal-binding protein</fullName>
    </recommendedName>
</protein>
<dbReference type="Proteomes" id="UP000182661">
    <property type="component" value="Unassembled WGS sequence"/>
</dbReference>
<organism evidence="2 3">
    <name type="scientific">Pararhizobium antarcticum</name>
    <dbReference type="NCBI Taxonomy" id="1798805"/>
    <lineage>
        <taxon>Bacteria</taxon>
        <taxon>Pseudomonadati</taxon>
        <taxon>Pseudomonadota</taxon>
        <taxon>Alphaproteobacteria</taxon>
        <taxon>Hyphomicrobiales</taxon>
        <taxon>Rhizobiaceae</taxon>
        <taxon>Rhizobium/Agrobacterium group</taxon>
        <taxon>Pararhizobium</taxon>
    </lineage>
</organism>
<dbReference type="Pfam" id="PF09948">
    <property type="entry name" value="PpoB2"/>
    <property type="match status" value="1"/>
</dbReference>
<feature type="transmembrane region" description="Helical" evidence="1">
    <location>
        <begin position="262"/>
        <end position="279"/>
    </location>
</feature>
<sequence>MPSFRLPSPLSLPSFLPPAFLLAVSFVGLGWLVVVDMLRTALLSLDAEALGPGMAAAGGFLLMMDGIPLELLQSLCRTDAPSPFSWIAWSQVCGMAALMTLAMMLPCATPAWRMLRTEGTAAAGFGFFAGYGAVWVIFAIVLATIDMALHLQIGAHLVSTPGTPGVLAAGVVIVAGLFQWMPAKQDQRRRISVRSRPAHLGDAHVSVSFAEGLRYAGCCAKSNGPLMATMLVLGMMNIVAMALLLGAMLLEKTAEKNHVSHGIGIGLLLAGLTWMYSAATA</sequence>
<comment type="caution">
    <text evidence="2">The sequence shown here is derived from an EMBL/GenBank/DDBJ whole genome shotgun (WGS) entry which is preliminary data.</text>
</comment>
<dbReference type="AlphaFoldDB" id="A0A657LR86"/>
<keyword evidence="3" id="KW-1185">Reference proteome</keyword>
<feature type="transmembrane region" description="Helical" evidence="1">
    <location>
        <begin position="230"/>
        <end position="250"/>
    </location>
</feature>